<dbReference type="Proteomes" id="UP000824469">
    <property type="component" value="Unassembled WGS sequence"/>
</dbReference>
<name>A0AA38CT68_TAXCH</name>
<evidence type="ECO:0000313" key="4">
    <source>
        <dbReference type="Proteomes" id="UP000824469"/>
    </source>
</evidence>
<comment type="caution">
    <text evidence="3">The sequence shown here is derived from an EMBL/GenBank/DDBJ whole genome shotgun (WGS) entry which is preliminary data.</text>
</comment>
<dbReference type="GO" id="GO:0010427">
    <property type="term" value="F:abscisic acid binding"/>
    <property type="evidence" value="ECO:0007669"/>
    <property type="project" value="InterPro"/>
</dbReference>
<dbReference type="PANTHER" id="PTHR31907">
    <property type="entry name" value="MLP-LIKE PROTEIN 423"/>
    <property type="match status" value="1"/>
</dbReference>
<dbReference type="InterPro" id="IPR051761">
    <property type="entry name" value="MLP-like_ligand-binding"/>
</dbReference>
<dbReference type="SMART" id="SM01037">
    <property type="entry name" value="Bet_v_1"/>
    <property type="match status" value="1"/>
</dbReference>
<accession>A0AA38CT68</accession>
<dbReference type="SUPFAM" id="SSF55961">
    <property type="entry name" value="Bet v1-like"/>
    <property type="match status" value="1"/>
</dbReference>
<dbReference type="OMA" id="HDYKSID"/>
<feature type="domain" description="Bet v I/Major latex protein" evidence="2">
    <location>
        <begin position="1"/>
        <end position="150"/>
    </location>
</feature>
<dbReference type="InterPro" id="IPR023393">
    <property type="entry name" value="START-like_dom_sf"/>
</dbReference>
<dbReference type="GO" id="GO:0038023">
    <property type="term" value="F:signaling receptor activity"/>
    <property type="evidence" value="ECO:0007669"/>
    <property type="project" value="InterPro"/>
</dbReference>
<dbReference type="Pfam" id="PF00407">
    <property type="entry name" value="Bet_v_1"/>
    <property type="match status" value="1"/>
</dbReference>
<sequence length="150" mass="16057">MAKVVSLDLELKVSPQKLWGGVRESATIFPKILPSIFKSIEIVAGDGNGVGSVREIKYGEALGELPPAKERVDAVDDGKLWVTTSLIEGGVLGLYKVFTSTLKVLPGGDANSCLVKWSLEYEPASPEVPPPDSVKDNAVKTFKALEGYLL</sequence>
<dbReference type="AlphaFoldDB" id="A0AA38CT68"/>
<gene>
    <name evidence="3" type="ORF">KI387_008617</name>
</gene>
<dbReference type="GO" id="GO:0009738">
    <property type="term" value="P:abscisic acid-activated signaling pathway"/>
    <property type="evidence" value="ECO:0007669"/>
    <property type="project" value="InterPro"/>
</dbReference>
<comment type="similarity">
    <text evidence="1">Belongs to the BetVI family.</text>
</comment>
<dbReference type="GO" id="GO:0006952">
    <property type="term" value="P:defense response"/>
    <property type="evidence" value="ECO:0007669"/>
    <property type="project" value="InterPro"/>
</dbReference>
<evidence type="ECO:0000313" key="3">
    <source>
        <dbReference type="EMBL" id="KAH9304213.1"/>
    </source>
</evidence>
<organism evidence="3 4">
    <name type="scientific">Taxus chinensis</name>
    <name type="common">Chinese yew</name>
    <name type="synonym">Taxus wallichiana var. chinensis</name>
    <dbReference type="NCBI Taxonomy" id="29808"/>
    <lineage>
        <taxon>Eukaryota</taxon>
        <taxon>Viridiplantae</taxon>
        <taxon>Streptophyta</taxon>
        <taxon>Embryophyta</taxon>
        <taxon>Tracheophyta</taxon>
        <taxon>Spermatophyta</taxon>
        <taxon>Pinopsida</taxon>
        <taxon>Pinidae</taxon>
        <taxon>Conifers II</taxon>
        <taxon>Cupressales</taxon>
        <taxon>Taxaceae</taxon>
        <taxon>Taxus</taxon>
    </lineage>
</organism>
<reference evidence="3 4" key="1">
    <citation type="journal article" date="2021" name="Nat. Plants">
        <title>The Taxus genome provides insights into paclitaxel biosynthesis.</title>
        <authorList>
            <person name="Xiong X."/>
            <person name="Gou J."/>
            <person name="Liao Q."/>
            <person name="Li Y."/>
            <person name="Zhou Q."/>
            <person name="Bi G."/>
            <person name="Li C."/>
            <person name="Du R."/>
            <person name="Wang X."/>
            <person name="Sun T."/>
            <person name="Guo L."/>
            <person name="Liang H."/>
            <person name="Lu P."/>
            <person name="Wu Y."/>
            <person name="Zhang Z."/>
            <person name="Ro D.K."/>
            <person name="Shang Y."/>
            <person name="Huang S."/>
            <person name="Yan J."/>
        </authorList>
    </citation>
    <scope>NUCLEOTIDE SEQUENCE [LARGE SCALE GENOMIC DNA]</scope>
    <source>
        <strain evidence="3">Ta-2019</strain>
    </source>
</reference>
<dbReference type="Gene3D" id="3.30.530.20">
    <property type="match status" value="1"/>
</dbReference>
<dbReference type="PRINTS" id="PR00634">
    <property type="entry name" value="BETALLERGEN"/>
</dbReference>
<dbReference type="EMBL" id="JAHRHJ020000008">
    <property type="protein sequence ID" value="KAH9304213.1"/>
    <property type="molecule type" value="Genomic_DNA"/>
</dbReference>
<evidence type="ECO:0000259" key="2">
    <source>
        <dbReference type="SMART" id="SM01037"/>
    </source>
</evidence>
<dbReference type="CDD" id="cd07816">
    <property type="entry name" value="Bet_v1-like"/>
    <property type="match status" value="1"/>
</dbReference>
<protein>
    <recommendedName>
        <fullName evidence="2">Bet v I/Major latex protein domain-containing protein</fullName>
    </recommendedName>
</protein>
<evidence type="ECO:0000256" key="1">
    <source>
        <dbReference type="ARBA" id="ARBA00009744"/>
    </source>
</evidence>
<feature type="non-terminal residue" evidence="3">
    <location>
        <position position="150"/>
    </location>
</feature>
<keyword evidence="4" id="KW-1185">Reference proteome</keyword>
<dbReference type="InterPro" id="IPR000916">
    <property type="entry name" value="Bet_v_I/MLP"/>
</dbReference>
<dbReference type="InterPro" id="IPR024949">
    <property type="entry name" value="Bet_v_I_allergen"/>
</dbReference>
<proteinExistence type="inferred from homology"/>
<dbReference type="GO" id="GO:0004864">
    <property type="term" value="F:protein phosphatase inhibitor activity"/>
    <property type="evidence" value="ECO:0007669"/>
    <property type="project" value="InterPro"/>
</dbReference>
<dbReference type="FunFam" id="3.30.530.20:FF:000007">
    <property type="entry name" value="Major pollen allergen Bet v 1-A"/>
    <property type="match status" value="1"/>
</dbReference>